<feature type="transmembrane region" description="Helical" evidence="7">
    <location>
        <begin position="20"/>
        <end position="39"/>
    </location>
</feature>
<evidence type="ECO:0000256" key="5">
    <source>
        <dbReference type="ARBA" id="ARBA00022989"/>
    </source>
</evidence>
<evidence type="ECO:0000259" key="8">
    <source>
        <dbReference type="Pfam" id="PF01694"/>
    </source>
</evidence>
<gene>
    <name evidence="9" type="ORF">MHBO_004001</name>
</gene>
<evidence type="ECO:0000256" key="2">
    <source>
        <dbReference type="ARBA" id="ARBA00009045"/>
    </source>
</evidence>
<evidence type="ECO:0000256" key="1">
    <source>
        <dbReference type="ARBA" id="ARBA00004141"/>
    </source>
</evidence>
<evidence type="ECO:0000256" key="4">
    <source>
        <dbReference type="ARBA" id="ARBA00022801"/>
    </source>
</evidence>
<evidence type="ECO:0000256" key="7">
    <source>
        <dbReference type="SAM" id="Phobius"/>
    </source>
</evidence>
<dbReference type="PANTHER" id="PTHR43731:SF14">
    <property type="entry name" value="PRESENILIN-ASSOCIATED RHOMBOID-LIKE PROTEIN, MITOCHONDRIAL"/>
    <property type="match status" value="1"/>
</dbReference>
<feature type="domain" description="Peptidase S54 rhomboid" evidence="8">
    <location>
        <begin position="119"/>
        <end position="166"/>
    </location>
</feature>
<dbReference type="PANTHER" id="PTHR43731">
    <property type="entry name" value="RHOMBOID PROTEASE"/>
    <property type="match status" value="1"/>
</dbReference>
<protein>
    <recommendedName>
        <fullName evidence="8">Peptidase S54 rhomboid domain-containing protein</fullName>
    </recommendedName>
</protein>
<evidence type="ECO:0000256" key="3">
    <source>
        <dbReference type="ARBA" id="ARBA00022692"/>
    </source>
</evidence>
<dbReference type="EMBL" id="JBDODL010002922">
    <property type="protein sequence ID" value="MES1922483.1"/>
    <property type="molecule type" value="Genomic_DNA"/>
</dbReference>
<sequence>MRLTKFAKHFKNPNKFAPKFRKFGFFAKTSLFFGSAFILSDWIRNPFVEYSKFNNRFKNDEESKKIFFEHSAVPFLGAIIGINVFVHCFWQFSKIYKPLEKIMVKHFTLQSHVFARNPHTLITHMFSHHSVLHLLVNIVCLTSFSNVLLPAIGVSDFAKIYFGFGNFFDKNYVCVSELLNFVKK</sequence>
<keyword evidence="10" id="KW-1185">Reference proteome</keyword>
<dbReference type="InterPro" id="IPR035952">
    <property type="entry name" value="Rhomboid-like_sf"/>
</dbReference>
<dbReference type="InterPro" id="IPR022764">
    <property type="entry name" value="Peptidase_S54_rhomboid_dom"/>
</dbReference>
<dbReference type="Pfam" id="PF01694">
    <property type="entry name" value="Rhomboid"/>
    <property type="match status" value="1"/>
</dbReference>
<proteinExistence type="inferred from homology"/>
<keyword evidence="3 7" id="KW-0812">Transmembrane</keyword>
<dbReference type="InterPro" id="IPR050925">
    <property type="entry name" value="Rhomboid_protease_S54"/>
</dbReference>
<dbReference type="Proteomes" id="UP001439008">
    <property type="component" value="Unassembled WGS sequence"/>
</dbReference>
<name>A0ABV2AS44_9EUKA</name>
<keyword evidence="6 7" id="KW-0472">Membrane</keyword>
<accession>A0ABV2AS44</accession>
<comment type="subcellular location">
    <subcellularLocation>
        <location evidence="1">Membrane</location>
        <topology evidence="1">Multi-pass membrane protein</topology>
    </subcellularLocation>
</comment>
<evidence type="ECO:0000256" key="6">
    <source>
        <dbReference type="ARBA" id="ARBA00023136"/>
    </source>
</evidence>
<comment type="caution">
    <text evidence="9">The sequence shown here is derived from an EMBL/GenBank/DDBJ whole genome shotgun (WGS) entry which is preliminary data.</text>
</comment>
<dbReference type="SUPFAM" id="SSF144091">
    <property type="entry name" value="Rhomboid-like"/>
    <property type="match status" value="1"/>
</dbReference>
<evidence type="ECO:0000313" key="9">
    <source>
        <dbReference type="EMBL" id="MES1922483.1"/>
    </source>
</evidence>
<keyword evidence="5 7" id="KW-1133">Transmembrane helix</keyword>
<evidence type="ECO:0000313" key="10">
    <source>
        <dbReference type="Proteomes" id="UP001439008"/>
    </source>
</evidence>
<organism evidence="9 10">
    <name type="scientific">Bonamia ostreae</name>
    <dbReference type="NCBI Taxonomy" id="126728"/>
    <lineage>
        <taxon>Eukaryota</taxon>
        <taxon>Sar</taxon>
        <taxon>Rhizaria</taxon>
        <taxon>Endomyxa</taxon>
        <taxon>Ascetosporea</taxon>
        <taxon>Haplosporida</taxon>
        <taxon>Bonamia</taxon>
    </lineage>
</organism>
<comment type="similarity">
    <text evidence="2">Belongs to the peptidase S54 family.</text>
</comment>
<reference evidence="9 10" key="1">
    <citation type="journal article" date="2024" name="BMC Biol.">
        <title>Comparative genomics of Ascetosporea gives new insight into the evolutionary basis for animal parasitism in Rhizaria.</title>
        <authorList>
            <person name="Hiltunen Thoren M."/>
            <person name="Onut-Brannstrom I."/>
            <person name="Alfjorden A."/>
            <person name="Peckova H."/>
            <person name="Swords F."/>
            <person name="Hooper C."/>
            <person name="Holzer A.S."/>
            <person name="Bass D."/>
            <person name="Burki F."/>
        </authorList>
    </citation>
    <scope>NUCLEOTIDE SEQUENCE [LARGE SCALE GENOMIC DNA]</scope>
    <source>
        <strain evidence="9">20-A016</strain>
    </source>
</reference>
<keyword evidence="4" id="KW-0378">Hydrolase</keyword>
<feature type="transmembrane region" description="Helical" evidence="7">
    <location>
        <begin position="72"/>
        <end position="92"/>
    </location>
</feature>
<dbReference type="Gene3D" id="1.20.1540.10">
    <property type="entry name" value="Rhomboid-like"/>
    <property type="match status" value="1"/>
</dbReference>